<dbReference type="InterPro" id="IPR022742">
    <property type="entry name" value="Hydrolase_4"/>
</dbReference>
<protein>
    <submittedName>
        <fullName evidence="5">Carboxylesterase</fullName>
    </submittedName>
</protein>
<feature type="active site" description="Charge relay system" evidence="2">
    <location>
        <position position="177"/>
    </location>
</feature>
<dbReference type="InterPro" id="IPR050266">
    <property type="entry name" value="AB_hydrolase_sf"/>
</dbReference>
<dbReference type="SUPFAM" id="SSF53474">
    <property type="entry name" value="alpha/beta-Hydrolases"/>
    <property type="match status" value="1"/>
</dbReference>
<dbReference type="AlphaFoldDB" id="A0A0M0G7E2"/>
<comment type="caution">
    <text evidence="5">The sequence shown here is derived from an EMBL/GenBank/DDBJ whole genome shotgun (WGS) entry which is preliminary data.</text>
</comment>
<feature type="domain" description="Serine aminopeptidase S33" evidence="4">
    <location>
        <begin position="5"/>
        <end position="210"/>
    </location>
</feature>
<feature type="active site" description="Charge relay system" evidence="2">
    <location>
        <position position="207"/>
    </location>
</feature>
<dbReference type="InterPro" id="IPR012354">
    <property type="entry name" value="Esterase_lipase"/>
</dbReference>
<dbReference type="GO" id="GO:0052689">
    <property type="term" value="F:carboxylic ester hydrolase activity"/>
    <property type="evidence" value="ECO:0007669"/>
    <property type="project" value="InterPro"/>
</dbReference>
<dbReference type="InterPro" id="IPR029058">
    <property type="entry name" value="AB_hydrolase_fold"/>
</dbReference>
<dbReference type="EMBL" id="LGUF01000007">
    <property type="protein sequence ID" value="KON85698.1"/>
    <property type="molecule type" value="Genomic_DNA"/>
</dbReference>
<dbReference type="Proteomes" id="UP000037109">
    <property type="component" value="Unassembled WGS sequence"/>
</dbReference>
<dbReference type="PANTHER" id="PTHR43798:SF31">
    <property type="entry name" value="AB HYDROLASE SUPERFAMILY PROTEIN YCLE"/>
    <property type="match status" value="1"/>
</dbReference>
<evidence type="ECO:0000313" key="6">
    <source>
        <dbReference type="Proteomes" id="UP000037109"/>
    </source>
</evidence>
<evidence type="ECO:0000256" key="1">
    <source>
        <dbReference type="ARBA" id="ARBA00022801"/>
    </source>
</evidence>
<evidence type="ECO:0000259" key="4">
    <source>
        <dbReference type="Pfam" id="PF12146"/>
    </source>
</evidence>
<evidence type="ECO:0000256" key="2">
    <source>
        <dbReference type="PIRSR" id="PIRSR017388-1"/>
    </source>
</evidence>
<reference evidence="6" key="1">
    <citation type="submission" date="2015-07" db="EMBL/GenBank/DDBJ databases">
        <title>Fjat-10036 dsm4.</title>
        <authorList>
            <person name="Liu B."/>
            <person name="Wang J."/>
            <person name="Zhu Y."/>
            <person name="Liu G."/>
            <person name="Chen Q."/>
            <person name="Chen Z."/>
            <person name="Lan J."/>
            <person name="Che J."/>
            <person name="Ge C."/>
            <person name="Shi H."/>
            <person name="Pan Z."/>
            <person name="Liu X."/>
        </authorList>
    </citation>
    <scope>NUCLEOTIDE SEQUENCE [LARGE SCALE GENOMIC DNA]</scope>
    <source>
        <strain evidence="6">DSM 4</strain>
    </source>
</reference>
<accession>A0A0M0G7E2</accession>
<keyword evidence="1" id="KW-0378">Hydrolase</keyword>
<dbReference type="GO" id="GO:0016020">
    <property type="term" value="C:membrane"/>
    <property type="evidence" value="ECO:0007669"/>
    <property type="project" value="TreeGrafter"/>
</dbReference>
<feature type="active site" description="Nucleophile" evidence="2">
    <location>
        <position position="78"/>
    </location>
</feature>
<keyword evidence="6" id="KW-1185">Reference proteome</keyword>
<organism evidence="5 6">
    <name type="scientific">Sporosarcina globispora</name>
    <name type="common">Bacillus globisporus</name>
    <dbReference type="NCBI Taxonomy" id="1459"/>
    <lineage>
        <taxon>Bacteria</taxon>
        <taxon>Bacillati</taxon>
        <taxon>Bacillota</taxon>
        <taxon>Bacilli</taxon>
        <taxon>Bacillales</taxon>
        <taxon>Caryophanaceae</taxon>
        <taxon>Sporosarcina</taxon>
    </lineage>
</organism>
<proteinExistence type="predicted"/>
<evidence type="ECO:0000313" key="5">
    <source>
        <dbReference type="EMBL" id="KON85698.1"/>
    </source>
</evidence>
<dbReference type="Gene3D" id="3.40.50.1820">
    <property type="entry name" value="alpha/beta hydrolase"/>
    <property type="match status" value="1"/>
</dbReference>
<dbReference type="PATRIC" id="fig|1459.3.peg.401"/>
<sequence>MIGCMCIHGFTGAPFEVEPLAEYLKKHTDWEISVPTLPGHGDELKLKGIAYNKWIEHAEEELKRLISRCEKVYVIGFSMGGLIASYLTVHYPVDKLVLLSAAAYYVNPKQLFFDIKEMVRDAFRGNLADNEMFVRYKRKIRATPITATLQFRRLVASIRPILNQITVPTLIAQGESDGVVPPRSARYLFNNISSSAKKLIFIKDSKHLICHCEEGDRLFREILGFLQKKPE</sequence>
<dbReference type="RefSeq" id="WP_053433093.1">
    <property type="nucleotide sequence ID" value="NZ_LGUF01000007.1"/>
</dbReference>
<evidence type="ECO:0000256" key="3">
    <source>
        <dbReference type="PIRSR" id="PIRSR017388-2"/>
    </source>
</evidence>
<feature type="binding site" evidence="3">
    <location>
        <position position="79"/>
    </location>
    <ligand>
        <name>substrate</name>
    </ligand>
</feature>
<dbReference type="STRING" id="1459.AF332_01880"/>
<gene>
    <name evidence="5" type="ORF">AF332_01880</name>
</gene>
<dbReference type="Pfam" id="PF12146">
    <property type="entry name" value="Hydrolase_4"/>
    <property type="match status" value="1"/>
</dbReference>
<name>A0A0M0G7E2_SPOGL</name>
<dbReference type="PANTHER" id="PTHR43798">
    <property type="entry name" value="MONOACYLGLYCEROL LIPASE"/>
    <property type="match status" value="1"/>
</dbReference>
<dbReference type="PIRSF" id="PIRSF017388">
    <property type="entry name" value="Esterase_lipase"/>
    <property type="match status" value="1"/>
</dbReference>
<dbReference type="OrthoDB" id="9786110at2"/>
<feature type="binding site" evidence="3">
    <location>
        <position position="10"/>
    </location>
    <ligand>
        <name>substrate</name>
    </ligand>
</feature>